<gene>
    <name evidence="1" type="ORF">ENS59_02140</name>
</gene>
<accession>A0A7C3HVR8</accession>
<name>A0A7C3HVR8_9SPIR</name>
<dbReference type="Pfam" id="PF14070">
    <property type="entry name" value="YjfB_motility"/>
    <property type="match status" value="1"/>
</dbReference>
<organism evidence="1">
    <name type="scientific">Gracilinema caldarium</name>
    <dbReference type="NCBI Taxonomy" id="215591"/>
    <lineage>
        <taxon>Bacteria</taxon>
        <taxon>Pseudomonadati</taxon>
        <taxon>Spirochaetota</taxon>
        <taxon>Spirochaetia</taxon>
        <taxon>Spirochaetales</taxon>
        <taxon>Breznakiellaceae</taxon>
        <taxon>Gracilinema</taxon>
    </lineage>
</organism>
<proteinExistence type="predicted"/>
<dbReference type="InterPro" id="IPR025906">
    <property type="entry name" value="YjfB_motility"/>
</dbReference>
<protein>
    <submittedName>
        <fullName evidence="1">Putative motility protein</fullName>
    </submittedName>
</protein>
<dbReference type="EMBL" id="DSVL01000065">
    <property type="protein sequence ID" value="HFH28299.1"/>
    <property type="molecule type" value="Genomic_DNA"/>
</dbReference>
<sequence length="63" mass="6785">MDIQQLSMDMAQTRLQDQVGTRVMSMALGQAKDQSEALLKLMNSPALPAVTDPALGQKVDLLA</sequence>
<comment type="caution">
    <text evidence="1">The sequence shown here is derived from an EMBL/GenBank/DDBJ whole genome shotgun (WGS) entry which is preliminary data.</text>
</comment>
<evidence type="ECO:0000313" key="1">
    <source>
        <dbReference type="EMBL" id="HFH28299.1"/>
    </source>
</evidence>
<reference evidence="1" key="1">
    <citation type="journal article" date="2020" name="mSystems">
        <title>Genome- and Community-Level Interaction Insights into Carbon Utilization and Element Cycling Functions of Hydrothermarchaeota in Hydrothermal Sediment.</title>
        <authorList>
            <person name="Zhou Z."/>
            <person name="Liu Y."/>
            <person name="Xu W."/>
            <person name="Pan J."/>
            <person name="Luo Z.H."/>
            <person name="Li M."/>
        </authorList>
    </citation>
    <scope>NUCLEOTIDE SEQUENCE [LARGE SCALE GENOMIC DNA]</scope>
    <source>
        <strain evidence="1">SpSt-503</strain>
    </source>
</reference>
<dbReference type="AlphaFoldDB" id="A0A7C3HVR8"/>